<organism evidence="4 5">
    <name type="scientific">Aeromicrobium flavum</name>
    <dbReference type="NCBI Taxonomy" id="416568"/>
    <lineage>
        <taxon>Bacteria</taxon>
        <taxon>Bacillati</taxon>
        <taxon>Actinomycetota</taxon>
        <taxon>Actinomycetes</taxon>
        <taxon>Propionibacteriales</taxon>
        <taxon>Nocardioidaceae</taxon>
        <taxon>Aeromicrobium</taxon>
    </lineage>
</organism>
<dbReference type="Proteomes" id="UP000321769">
    <property type="component" value="Unassembled WGS sequence"/>
</dbReference>
<keyword evidence="2" id="KW-0862">Zinc</keyword>
<evidence type="ECO:0000313" key="5">
    <source>
        <dbReference type="Proteomes" id="UP000321769"/>
    </source>
</evidence>
<dbReference type="EMBL" id="BJZQ01000013">
    <property type="protein sequence ID" value="GEO90008.1"/>
    <property type="molecule type" value="Genomic_DNA"/>
</dbReference>
<comment type="function">
    <text evidence="2">Binds to RNA polymerase (RNAP), stimulating transcription from principal, but not alternative sigma factor promoters.</text>
</comment>
<gene>
    <name evidence="4" type="primary">rbpA_2</name>
    <name evidence="2" type="synonym">rbpA</name>
    <name evidence="4" type="ORF">AFL01nite_23350</name>
</gene>
<evidence type="ECO:0000256" key="3">
    <source>
        <dbReference type="SAM" id="MobiDB-lite"/>
    </source>
</evidence>
<keyword evidence="5" id="KW-1185">Reference proteome</keyword>
<keyword evidence="2" id="KW-0805">Transcription regulation</keyword>
<dbReference type="InterPro" id="IPR018527">
    <property type="entry name" value="Rubredoxin_Fe_BS"/>
</dbReference>
<dbReference type="GO" id="GO:0001000">
    <property type="term" value="F:bacterial-type RNA polymerase core enzyme binding"/>
    <property type="evidence" value="ECO:0007669"/>
    <property type="project" value="UniProtKB-UniRule"/>
</dbReference>
<dbReference type="InterPro" id="IPR025182">
    <property type="entry name" value="RNApol-bd_RbpA"/>
</dbReference>
<dbReference type="InterPro" id="IPR038638">
    <property type="entry name" value="RbpA_sf"/>
</dbReference>
<dbReference type="AlphaFoldDB" id="A0A512HX21"/>
<accession>A0A512HX21</accession>
<feature type="region of interest" description="Disordered" evidence="3">
    <location>
        <begin position="1"/>
        <end position="23"/>
    </location>
</feature>
<dbReference type="GO" id="GO:0045893">
    <property type="term" value="P:positive regulation of DNA-templated transcription"/>
    <property type="evidence" value="ECO:0007669"/>
    <property type="project" value="UniProtKB-UniRule"/>
</dbReference>
<dbReference type="HAMAP" id="MF_01483">
    <property type="entry name" value="RbpA"/>
    <property type="match status" value="1"/>
</dbReference>
<dbReference type="OrthoDB" id="3254820at2"/>
<protein>
    <recommendedName>
        <fullName evidence="2">RNA polymerase-binding protein RbpA</fullName>
    </recommendedName>
</protein>
<keyword evidence="2" id="KW-0804">Transcription</keyword>
<feature type="binding site" evidence="2">
    <location>
        <position position="56"/>
    </location>
    <ligand>
        <name>Zn(2+)</name>
        <dbReference type="ChEBI" id="CHEBI:29105"/>
    </ligand>
</feature>
<feature type="binding site" evidence="2">
    <location>
        <position position="38"/>
    </location>
    <ligand>
        <name>Zn(2+)</name>
        <dbReference type="ChEBI" id="CHEBI:29105"/>
    </ligand>
</feature>
<name>A0A512HX21_9ACTN</name>
<comment type="subunit">
    <text evidence="2">Forms a complex with the RNAP catalytic core and with free principal sigma factors.</text>
</comment>
<evidence type="ECO:0000256" key="2">
    <source>
        <dbReference type="HAMAP-Rule" id="MF_01483"/>
    </source>
</evidence>
<sequence>MAAGAIRGSRIGSGPMGEAERGEAAPRQAISYFCTNDHAITLQFAIEAEVPVEWDCPKCGMPASMDSDNRPDAPKTEPYKTHLAYVKERRSETEAADILKEALDTLRSKRKTGEIIF</sequence>
<feature type="binding site" evidence="2">
    <location>
        <position position="59"/>
    </location>
    <ligand>
        <name>Zn(2+)</name>
        <dbReference type="ChEBI" id="CHEBI:29105"/>
    </ligand>
</feature>
<reference evidence="4 5" key="1">
    <citation type="submission" date="2019-07" db="EMBL/GenBank/DDBJ databases">
        <title>Whole genome shotgun sequence of Aeromicrobium flavum NBRC 107625.</title>
        <authorList>
            <person name="Hosoyama A."/>
            <person name="Uohara A."/>
            <person name="Ohji S."/>
            <person name="Ichikawa N."/>
        </authorList>
    </citation>
    <scope>NUCLEOTIDE SEQUENCE [LARGE SCALE GENOMIC DNA]</scope>
    <source>
        <strain evidence="4 5">NBRC 107625</strain>
    </source>
</reference>
<dbReference type="Pfam" id="PF13397">
    <property type="entry name" value="RbpA"/>
    <property type="match status" value="1"/>
</dbReference>
<proteinExistence type="inferred from homology"/>
<dbReference type="GO" id="GO:0008270">
    <property type="term" value="F:zinc ion binding"/>
    <property type="evidence" value="ECO:0007669"/>
    <property type="project" value="UniProtKB-UniRule"/>
</dbReference>
<dbReference type="PROSITE" id="PS00202">
    <property type="entry name" value="RUBREDOXIN"/>
    <property type="match status" value="1"/>
</dbReference>
<evidence type="ECO:0000256" key="1">
    <source>
        <dbReference type="ARBA" id="ARBA00022723"/>
    </source>
</evidence>
<dbReference type="Gene3D" id="2.20.28.270">
    <property type="entry name" value="RNA polymerase-binding protein A"/>
    <property type="match status" value="1"/>
</dbReference>
<comment type="cofactor">
    <cofactor evidence="2">
        <name>Zn(2+)</name>
        <dbReference type="ChEBI" id="CHEBI:29105"/>
    </cofactor>
    <text evidence="2">Bind 1 Zn(2+) per subunit.</text>
</comment>
<keyword evidence="1 2" id="KW-0479">Metal-binding</keyword>
<evidence type="ECO:0000313" key="4">
    <source>
        <dbReference type="EMBL" id="GEO90008.1"/>
    </source>
</evidence>
<feature type="binding site" evidence="2">
    <location>
        <position position="34"/>
    </location>
    <ligand>
        <name>Zn(2+)</name>
        <dbReference type="ChEBI" id="CHEBI:29105"/>
    </ligand>
</feature>
<comment type="similarity">
    <text evidence="2">Belongs to the RNA polymerase-binding protein RbpA family.</text>
</comment>
<comment type="caution">
    <text evidence="4">The sequence shown here is derived from an EMBL/GenBank/DDBJ whole genome shotgun (WGS) entry which is preliminary data.</text>
</comment>